<feature type="transmembrane region" description="Helical" evidence="2">
    <location>
        <begin position="27"/>
        <end position="49"/>
    </location>
</feature>
<reference evidence="4" key="1">
    <citation type="journal article" date="2019" name="Int. J. Syst. Evol. Microbiol.">
        <title>The Global Catalogue of Microorganisms (GCM) 10K type strain sequencing project: providing services to taxonomists for standard genome sequencing and annotation.</title>
        <authorList>
            <consortium name="The Broad Institute Genomics Platform"/>
            <consortium name="The Broad Institute Genome Sequencing Center for Infectious Disease"/>
            <person name="Wu L."/>
            <person name="Ma J."/>
        </authorList>
    </citation>
    <scope>NUCLEOTIDE SEQUENCE [LARGE SCALE GENOMIC DNA]</scope>
    <source>
        <strain evidence="4">JCM 9377</strain>
    </source>
</reference>
<protein>
    <submittedName>
        <fullName evidence="3">DUF4191 domain-containing protein</fullName>
    </submittedName>
</protein>
<evidence type="ECO:0000313" key="4">
    <source>
        <dbReference type="Proteomes" id="UP001501237"/>
    </source>
</evidence>
<evidence type="ECO:0000313" key="3">
    <source>
        <dbReference type="EMBL" id="GAA3215496.1"/>
    </source>
</evidence>
<dbReference type="InterPro" id="IPR025445">
    <property type="entry name" value="DUF4191"/>
</dbReference>
<sequence length="223" mass="24039">MAENEKPGRFKQIRMVAGLVQKANPKALPIVFASALGTLVLFVLIGVLIGQLWFMIPLGIMVAVIVGMVVFGQIAQRTQFKMMEGQIGAAYGVLDSMRGNWVVTPAVAGNRNMDVVHRVVGRPGVVLVSEGPRSRVGSLLGAEKKKVSRLAHSVPIYDIQVGDEEGQTPLSKLQATLTKLPRNLTKDQVDDLNDRLRAIPQRPAMPGGPVPKGARVPKAPKAR</sequence>
<dbReference type="RefSeq" id="WP_344829595.1">
    <property type="nucleotide sequence ID" value="NZ_BAAAUV010000008.1"/>
</dbReference>
<accession>A0ABP6QGH7</accession>
<comment type="caution">
    <text evidence="3">The sequence shown here is derived from an EMBL/GenBank/DDBJ whole genome shotgun (WGS) entry which is preliminary data.</text>
</comment>
<keyword evidence="2" id="KW-0812">Transmembrane</keyword>
<feature type="region of interest" description="Disordered" evidence="1">
    <location>
        <begin position="196"/>
        <end position="223"/>
    </location>
</feature>
<proteinExistence type="predicted"/>
<gene>
    <name evidence="3" type="ORF">GCM10010468_36960</name>
</gene>
<organism evidence="3 4">
    <name type="scientific">Actinocorallia longicatena</name>
    <dbReference type="NCBI Taxonomy" id="111803"/>
    <lineage>
        <taxon>Bacteria</taxon>
        <taxon>Bacillati</taxon>
        <taxon>Actinomycetota</taxon>
        <taxon>Actinomycetes</taxon>
        <taxon>Streptosporangiales</taxon>
        <taxon>Thermomonosporaceae</taxon>
        <taxon>Actinocorallia</taxon>
    </lineage>
</organism>
<keyword evidence="2" id="KW-0472">Membrane</keyword>
<keyword evidence="2" id="KW-1133">Transmembrane helix</keyword>
<evidence type="ECO:0000256" key="1">
    <source>
        <dbReference type="SAM" id="MobiDB-lite"/>
    </source>
</evidence>
<dbReference type="EMBL" id="BAAAUV010000008">
    <property type="protein sequence ID" value="GAA3215496.1"/>
    <property type="molecule type" value="Genomic_DNA"/>
</dbReference>
<evidence type="ECO:0000256" key="2">
    <source>
        <dbReference type="SAM" id="Phobius"/>
    </source>
</evidence>
<keyword evidence="4" id="KW-1185">Reference proteome</keyword>
<feature type="transmembrane region" description="Helical" evidence="2">
    <location>
        <begin position="55"/>
        <end position="75"/>
    </location>
</feature>
<dbReference type="Proteomes" id="UP001501237">
    <property type="component" value="Unassembled WGS sequence"/>
</dbReference>
<dbReference type="Pfam" id="PF13829">
    <property type="entry name" value="DUF4191"/>
    <property type="match status" value="1"/>
</dbReference>
<name>A0ABP6QGH7_9ACTN</name>